<dbReference type="PROSITE" id="PS51212">
    <property type="entry name" value="WSC"/>
    <property type="match status" value="1"/>
</dbReference>
<protein>
    <recommendedName>
        <fullName evidence="8">WSC domain-containing protein</fullName>
    </recommendedName>
</protein>
<feature type="signal peptide" evidence="7">
    <location>
        <begin position="1"/>
        <end position="24"/>
    </location>
</feature>
<evidence type="ECO:0000256" key="1">
    <source>
        <dbReference type="ARBA" id="ARBA00004167"/>
    </source>
</evidence>
<proteinExistence type="predicted"/>
<keyword evidence="4" id="KW-1133">Transmembrane helix</keyword>
<evidence type="ECO:0000256" key="7">
    <source>
        <dbReference type="SAM" id="SignalP"/>
    </source>
</evidence>
<reference evidence="9" key="1">
    <citation type="submission" date="2023-06" db="EMBL/GenBank/DDBJ databases">
        <title>Genome-scale phylogeny and comparative genomics of the fungal order Sordariales.</title>
        <authorList>
            <consortium name="Lawrence Berkeley National Laboratory"/>
            <person name="Hensen N."/>
            <person name="Bonometti L."/>
            <person name="Westerberg I."/>
            <person name="Brannstrom I.O."/>
            <person name="Guillou S."/>
            <person name="Cros-Aarteil S."/>
            <person name="Calhoun S."/>
            <person name="Haridas S."/>
            <person name="Kuo A."/>
            <person name="Mondo S."/>
            <person name="Pangilinan J."/>
            <person name="Riley R."/>
            <person name="Labutti K."/>
            <person name="Andreopoulos B."/>
            <person name="Lipzen A."/>
            <person name="Chen C."/>
            <person name="Yanf M."/>
            <person name="Daum C."/>
            <person name="Ng V."/>
            <person name="Clum A."/>
            <person name="Steindorff A."/>
            <person name="Ohm R."/>
            <person name="Martin F."/>
            <person name="Silar P."/>
            <person name="Natvig D."/>
            <person name="Lalanne C."/>
            <person name="Gautier V."/>
            <person name="Ament-Velasquez S.L."/>
            <person name="Kruys A."/>
            <person name="Hutchinson M.I."/>
            <person name="Powell A.J."/>
            <person name="Barry K."/>
            <person name="Miller A.N."/>
            <person name="Grigoriev I.V."/>
            <person name="Debuchy R."/>
            <person name="Gladieux P."/>
            <person name="Thoren M.H."/>
            <person name="Johannesson H."/>
        </authorList>
    </citation>
    <scope>NUCLEOTIDE SEQUENCE</scope>
    <source>
        <strain evidence="9">SMH2532-1</strain>
    </source>
</reference>
<name>A0AA40CTX9_9PEZI</name>
<dbReference type="InterPro" id="IPR002889">
    <property type="entry name" value="WSC_carb-bd"/>
</dbReference>
<evidence type="ECO:0000256" key="5">
    <source>
        <dbReference type="ARBA" id="ARBA00023136"/>
    </source>
</evidence>
<keyword evidence="10" id="KW-1185">Reference proteome</keyword>
<feature type="chain" id="PRO_5041445197" description="WSC domain-containing protein" evidence="7">
    <location>
        <begin position="25"/>
        <end position="129"/>
    </location>
</feature>
<keyword evidence="2" id="KW-0812">Transmembrane</keyword>
<keyword evidence="5" id="KW-0472">Membrane</keyword>
<evidence type="ECO:0000259" key="8">
    <source>
        <dbReference type="PROSITE" id="PS51212"/>
    </source>
</evidence>
<sequence>MFMTTRMCVSRCSLGGYLFAGVQAGNVCWCGAHLDGALAENQRNCNVPCPGYTPEICGGAKALSVFKAEGVDLAVSSIITTAPAASTLSTSGSLSASSSLSSSSSSETVLTVVPAAGATKNLAMFGWLR</sequence>
<dbReference type="PANTHER" id="PTHR24269">
    <property type="entry name" value="KREMEN PROTEIN"/>
    <property type="match status" value="1"/>
</dbReference>
<evidence type="ECO:0000256" key="6">
    <source>
        <dbReference type="ARBA" id="ARBA00023180"/>
    </source>
</evidence>
<evidence type="ECO:0000256" key="4">
    <source>
        <dbReference type="ARBA" id="ARBA00022989"/>
    </source>
</evidence>
<dbReference type="PANTHER" id="PTHR24269:SF16">
    <property type="entry name" value="PROTEIN SLG1"/>
    <property type="match status" value="1"/>
</dbReference>
<dbReference type="InterPro" id="IPR051836">
    <property type="entry name" value="Kremen_rcpt"/>
</dbReference>
<evidence type="ECO:0000313" key="9">
    <source>
        <dbReference type="EMBL" id="KAK0649148.1"/>
    </source>
</evidence>
<evidence type="ECO:0000256" key="2">
    <source>
        <dbReference type="ARBA" id="ARBA00022692"/>
    </source>
</evidence>
<keyword evidence="6" id="KW-0325">Glycoprotein</keyword>
<dbReference type="Proteomes" id="UP001174936">
    <property type="component" value="Unassembled WGS sequence"/>
</dbReference>
<gene>
    <name evidence="9" type="ORF">B0T16DRAFT_409519</name>
</gene>
<evidence type="ECO:0000256" key="3">
    <source>
        <dbReference type="ARBA" id="ARBA00022729"/>
    </source>
</evidence>
<organism evidence="9 10">
    <name type="scientific">Cercophora newfieldiana</name>
    <dbReference type="NCBI Taxonomy" id="92897"/>
    <lineage>
        <taxon>Eukaryota</taxon>
        <taxon>Fungi</taxon>
        <taxon>Dikarya</taxon>
        <taxon>Ascomycota</taxon>
        <taxon>Pezizomycotina</taxon>
        <taxon>Sordariomycetes</taxon>
        <taxon>Sordariomycetidae</taxon>
        <taxon>Sordariales</taxon>
        <taxon>Lasiosphaeriaceae</taxon>
        <taxon>Cercophora</taxon>
    </lineage>
</organism>
<feature type="domain" description="WSC" evidence="8">
    <location>
        <begin position="1"/>
        <end position="69"/>
    </location>
</feature>
<comment type="caution">
    <text evidence="9">The sequence shown here is derived from an EMBL/GenBank/DDBJ whole genome shotgun (WGS) entry which is preliminary data.</text>
</comment>
<keyword evidence="3 7" id="KW-0732">Signal</keyword>
<dbReference type="Pfam" id="PF01822">
    <property type="entry name" value="WSC"/>
    <property type="match status" value="1"/>
</dbReference>
<comment type="subcellular location">
    <subcellularLocation>
        <location evidence="1">Membrane</location>
        <topology evidence="1">Single-pass membrane protein</topology>
    </subcellularLocation>
</comment>
<accession>A0AA40CTX9</accession>
<dbReference type="EMBL" id="JAULSV010000003">
    <property type="protein sequence ID" value="KAK0649148.1"/>
    <property type="molecule type" value="Genomic_DNA"/>
</dbReference>
<dbReference type="AlphaFoldDB" id="A0AA40CTX9"/>
<dbReference type="GO" id="GO:0005886">
    <property type="term" value="C:plasma membrane"/>
    <property type="evidence" value="ECO:0007669"/>
    <property type="project" value="TreeGrafter"/>
</dbReference>
<evidence type="ECO:0000313" key="10">
    <source>
        <dbReference type="Proteomes" id="UP001174936"/>
    </source>
</evidence>